<dbReference type="EMBL" id="KQ030790">
    <property type="protein sequence ID" value="KJZ68919.1"/>
    <property type="molecule type" value="Genomic_DNA"/>
</dbReference>
<dbReference type="PANTHER" id="PTHR46599">
    <property type="entry name" value="PIGGYBAC TRANSPOSABLE ELEMENT-DERIVED PROTEIN 4"/>
    <property type="match status" value="1"/>
</dbReference>
<dbReference type="Pfam" id="PF13843">
    <property type="entry name" value="DDE_Tnp_1_7"/>
    <property type="match status" value="1"/>
</dbReference>
<name>A0A0F8A0W0_9HYPO</name>
<dbReference type="AlphaFoldDB" id="A0A0F8A0W0"/>
<proteinExistence type="predicted"/>
<accession>A0A0F8A0W0</accession>
<dbReference type="OrthoDB" id="2431486at2759"/>
<protein>
    <recommendedName>
        <fullName evidence="1">PiggyBac transposable element-derived protein domain-containing protein</fullName>
    </recommendedName>
</protein>
<sequence length="232" mass="26164">MSLNSTQSIVPALTNLLPHQPYHVFLDNLFSSPKLFVALRQRGIGATGTARTNCGIDKTLTQDKAADLRGQLNWAWGTIKAIPTHDNLVNQLAWKDNALVLMLSTVHTGVEVEQRIRRRPNNLKKPQQKAIKREFGDEPTKELLIPAATAEYNDNMGGVDIGDQLRSYLGFDHPIRRGGWKAIAFGFLLDTALINSYILQQRGRPNWAAFQSQISWRQQLIDEQRYIAYIGT</sequence>
<dbReference type="PANTHER" id="PTHR46599:SF3">
    <property type="entry name" value="PIGGYBAC TRANSPOSABLE ELEMENT-DERIVED PROTEIN 4"/>
    <property type="match status" value="1"/>
</dbReference>
<keyword evidence="3" id="KW-1185">Reference proteome</keyword>
<evidence type="ECO:0000313" key="3">
    <source>
        <dbReference type="Proteomes" id="UP000054481"/>
    </source>
</evidence>
<feature type="domain" description="PiggyBac transposable element-derived protein" evidence="1">
    <location>
        <begin position="4"/>
        <end position="197"/>
    </location>
</feature>
<gene>
    <name evidence="2" type="ORF">HIM_11686</name>
</gene>
<dbReference type="InterPro" id="IPR029526">
    <property type="entry name" value="PGBD"/>
</dbReference>
<dbReference type="Proteomes" id="UP000054481">
    <property type="component" value="Unassembled WGS sequence"/>
</dbReference>
<evidence type="ECO:0000313" key="2">
    <source>
        <dbReference type="EMBL" id="KJZ68919.1"/>
    </source>
</evidence>
<organism evidence="2 3">
    <name type="scientific">Hirsutella minnesotensis 3608</name>
    <dbReference type="NCBI Taxonomy" id="1043627"/>
    <lineage>
        <taxon>Eukaryota</taxon>
        <taxon>Fungi</taxon>
        <taxon>Dikarya</taxon>
        <taxon>Ascomycota</taxon>
        <taxon>Pezizomycotina</taxon>
        <taxon>Sordariomycetes</taxon>
        <taxon>Hypocreomycetidae</taxon>
        <taxon>Hypocreales</taxon>
        <taxon>Ophiocordycipitaceae</taxon>
        <taxon>Hirsutella</taxon>
    </lineage>
</organism>
<evidence type="ECO:0000259" key="1">
    <source>
        <dbReference type="Pfam" id="PF13843"/>
    </source>
</evidence>
<reference evidence="2 3" key="1">
    <citation type="journal article" date="2014" name="Genome Biol. Evol.">
        <title>Comparative genomics and transcriptomics analyses reveal divergent lifestyle features of nematode endoparasitic fungus Hirsutella minnesotensis.</title>
        <authorList>
            <person name="Lai Y."/>
            <person name="Liu K."/>
            <person name="Zhang X."/>
            <person name="Zhang X."/>
            <person name="Li K."/>
            <person name="Wang N."/>
            <person name="Shu C."/>
            <person name="Wu Y."/>
            <person name="Wang C."/>
            <person name="Bushley K.E."/>
            <person name="Xiang M."/>
            <person name="Liu X."/>
        </authorList>
    </citation>
    <scope>NUCLEOTIDE SEQUENCE [LARGE SCALE GENOMIC DNA]</scope>
    <source>
        <strain evidence="2 3">3608</strain>
    </source>
</reference>